<organism evidence="1 2">
    <name type="scientific">Parabacteroides distasonis str. 3776 D15 i</name>
    <dbReference type="NCBI Taxonomy" id="1339342"/>
    <lineage>
        <taxon>Bacteria</taxon>
        <taxon>Pseudomonadati</taxon>
        <taxon>Bacteroidota</taxon>
        <taxon>Bacteroidia</taxon>
        <taxon>Bacteroidales</taxon>
        <taxon>Tannerellaceae</taxon>
        <taxon>Parabacteroides</taxon>
    </lineage>
</organism>
<reference evidence="1 2" key="1">
    <citation type="submission" date="2014-04" db="EMBL/GenBank/DDBJ databases">
        <authorList>
            <person name="Sears C."/>
            <person name="Carroll K."/>
            <person name="Sack B.R."/>
            <person name="Qadri F."/>
            <person name="Myers L.L."/>
            <person name="Chung G.-T."/>
            <person name="Escheverria P."/>
            <person name="Fraser C.M."/>
            <person name="Sadzewicz L."/>
            <person name="Shefchek K.A."/>
            <person name="Tallon L."/>
            <person name="Das S.P."/>
            <person name="Daugherty S."/>
            <person name="Mongodin E.F."/>
        </authorList>
    </citation>
    <scope>NUCLEOTIDE SEQUENCE [LARGE SCALE GENOMIC DNA]</scope>
    <source>
        <strain evidence="1 2">3776 D15 i</strain>
    </source>
</reference>
<evidence type="ECO:0000313" key="1">
    <source>
        <dbReference type="EMBL" id="KDS37460.1"/>
    </source>
</evidence>
<protein>
    <recommendedName>
        <fullName evidence="3">Single-stranded DNA-binding protein</fullName>
    </recommendedName>
</protein>
<evidence type="ECO:0008006" key="3">
    <source>
        <dbReference type="Google" id="ProtNLM"/>
    </source>
</evidence>
<gene>
    <name evidence="1" type="ORF">M091_0327</name>
</gene>
<name>A0AB34L7N1_PARDI</name>
<proteinExistence type="predicted"/>
<dbReference type="AlphaFoldDB" id="A0AB34L7N1"/>
<evidence type="ECO:0000313" key="2">
    <source>
        <dbReference type="Proteomes" id="UP000027850"/>
    </source>
</evidence>
<comment type="caution">
    <text evidence="1">The sequence shown here is derived from an EMBL/GenBank/DDBJ whole genome shotgun (WGS) entry which is preliminary data.</text>
</comment>
<dbReference type="EMBL" id="JNHK01000088">
    <property type="protein sequence ID" value="KDS37460.1"/>
    <property type="molecule type" value="Genomic_DNA"/>
</dbReference>
<dbReference type="Proteomes" id="UP000027850">
    <property type="component" value="Unassembled WGS sequence"/>
</dbReference>
<sequence length="38" mass="4325">MTRNITVAGKLISETDKIPCKHYGLQGILSFIQFQEML</sequence>
<accession>A0AB34L7N1</accession>